<reference evidence="1 2" key="1">
    <citation type="submission" date="2019-01" db="EMBL/GenBank/DDBJ databases">
        <authorList>
            <person name="Int-Hout B.M."/>
            <person name="Flores L.C."/>
            <person name="Neuner W.R."/>
            <person name="Sposito T."/>
            <person name="Hines S.L."/>
            <person name="Lawson J.N."/>
            <person name="Twichell C.M."/>
            <person name="Kirkpatrick B.L."/>
            <person name="Divens A.M."/>
            <person name="Fryberger R.B."/>
            <person name="Lauer M.J."/>
            <person name="Garlena R.A."/>
            <person name="Russell D.A."/>
            <person name="Pope W.H."/>
            <person name="Jacobs-Sera D."/>
            <person name="Hatfull G.F."/>
        </authorList>
    </citation>
    <scope>NUCLEOTIDE SEQUENCE [LARGE SCALE GENOMIC DNA]</scope>
</reference>
<gene>
    <name evidence="1" type="primary">49</name>
    <name evidence="1" type="ORF">SEA_NOODLETREE_49</name>
</gene>
<accession>A0A411CCL1</accession>
<sequence>MRKKKLRREQAFAHLAQPAWTPARDA</sequence>
<organism evidence="1 2">
    <name type="scientific">Mycobacterium phage NoodleTree</name>
    <dbReference type="NCBI Taxonomy" id="2502470"/>
    <lineage>
        <taxon>Viruses</taxon>
        <taxon>Duplodnaviria</taxon>
        <taxon>Heunggongvirae</taxon>
        <taxon>Uroviricota</taxon>
        <taxon>Caudoviricetes</taxon>
        <taxon>Ceeclamvirinae</taxon>
        <taxon>Bixzunavirus</taxon>
        <taxon>Bixzunavirus noodletree</taxon>
    </lineage>
</organism>
<proteinExistence type="predicted"/>
<evidence type="ECO:0000313" key="2">
    <source>
        <dbReference type="Proteomes" id="UP000290471"/>
    </source>
</evidence>
<dbReference type="Proteomes" id="UP000290471">
    <property type="component" value="Segment"/>
</dbReference>
<protein>
    <submittedName>
        <fullName evidence="1">Uncharacterized protein</fullName>
    </submittedName>
</protein>
<dbReference type="EMBL" id="MK359346">
    <property type="protein sequence ID" value="QAY11598.1"/>
    <property type="molecule type" value="Genomic_DNA"/>
</dbReference>
<dbReference type="KEGG" id="vg:64764863"/>
<dbReference type="GeneID" id="64764863"/>
<keyword evidence="2" id="KW-1185">Reference proteome</keyword>
<name>A0A411CCL1_9CAUD</name>
<dbReference type="RefSeq" id="YP_010057923.1">
    <property type="nucleotide sequence ID" value="NC_054719.1"/>
</dbReference>
<evidence type="ECO:0000313" key="1">
    <source>
        <dbReference type="EMBL" id="QAY11598.1"/>
    </source>
</evidence>